<comment type="similarity">
    <text evidence="3">Belongs to the UTP5 family.</text>
</comment>
<gene>
    <name evidence="6" type="primary">SMKI04G6000</name>
    <name evidence="6" type="ORF">SMKI_04G6000</name>
</gene>
<dbReference type="InterPro" id="IPR036322">
    <property type="entry name" value="WD40_repeat_dom_sf"/>
</dbReference>
<evidence type="ECO:0000259" key="5">
    <source>
        <dbReference type="Pfam" id="PF04003"/>
    </source>
</evidence>
<evidence type="ECO:0000256" key="3">
    <source>
        <dbReference type="ARBA" id="ARBA00038335"/>
    </source>
</evidence>
<dbReference type="Gene3D" id="2.130.10.10">
    <property type="entry name" value="YVTN repeat-like/Quinoprotein amine dehydrogenase"/>
    <property type="match status" value="1"/>
</dbReference>
<dbReference type="SUPFAM" id="SSF50978">
    <property type="entry name" value="WD40 repeat-like"/>
    <property type="match status" value="1"/>
</dbReference>
<dbReference type="PANTHER" id="PTHR44267:SF1">
    <property type="entry name" value="WD REPEAT-CONTAINING PROTEIN 43"/>
    <property type="match status" value="1"/>
</dbReference>
<accession>A0AA35IXD2</accession>
<evidence type="ECO:0000313" key="7">
    <source>
        <dbReference type="Proteomes" id="UP001161438"/>
    </source>
</evidence>
<keyword evidence="2" id="KW-0539">Nucleus</keyword>
<dbReference type="RefSeq" id="XP_056081373.1">
    <property type="nucleotide sequence ID" value="XM_056221599.1"/>
</dbReference>
<sequence length="645" mass="72326">MDSPVVLSAYDPSGQYLCYVTVALDKQRIGVQPTQRATTSGVDAVWNDNFLYLEDSKLKVTCLKWVTLASSDTVAIILGMNSGEIWLYSVLANEVTYKFTTGNSYEIKDLDLMGNELWCIDSSDAFYQFDLLEFKLLQHFRISDCVQLNKLTIVPTGNSITKLLVASHSISLIDIEEKKVISTFPGHVSPVSTLQIITNDFFVSGAENDRFLNVYDIHSGMTKCVLVAESDIKELSHSGQADSIVVTTEDGNLEIFVDPLVSNSTKKRGNKSKKCSKKIQIASKDGKKIPIYNAFVNKEVLNVSWLQNATMPFFKNLQWRELPNEYTAEISLSWNIKNRSANRDLHGTDLASATNYVEGNARVTSGDNFKHVDDAIKSWERELTSLEQEQAKSLHPNELLTETFGDKLESSTVARLNGKKNNLKGSNLKTATTTGTVTVILSQALQSNDHSLLETVLNNRDERVIRDTIFRLKPALAVILLERLAERIARQTHRQGPLNVWVKWCLIIHGGYLVSIPNLMSTLSSLHSTLKRRSDLLPRLLALDARLDCTINKFKSLNYETSDIYLSEPVIEEDEEEVEYNEELDDAGLIEDGEESYGSEDEGSDSGNEEEDEKEYTSSKQDGHLEGEHTNPEEEEAGYSDVEME</sequence>
<dbReference type="AlphaFoldDB" id="A0AA35IXD2"/>
<protein>
    <recommendedName>
        <fullName evidence="5">Small-subunit processome Utp12 domain-containing protein</fullName>
    </recommendedName>
</protein>
<dbReference type="InterPro" id="IPR015943">
    <property type="entry name" value="WD40/YVTN_repeat-like_dom_sf"/>
</dbReference>
<dbReference type="GeneID" id="80917469"/>
<evidence type="ECO:0000313" key="6">
    <source>
        <dbReference type="EMBL" id="CAI4038258.1"/>
    </source>
</evidence>
<feature type="compositionally biased region" description="Basic and acidic residues" evidence="4">
    <location>
        <begin position="615"/>
        <end position="632"/>
    </location>
</feature>
<dbReference type="GO" id="GO:0000462">
    <property type="term" value="P:maturation of SSU-rRNA from tricistronic rRNA transcript (SSU-rRNA, 5.8S rRNA, LSU-rRNA)"/>
    <property type="evidence" value="ECO:0007669"/>
    <property type="project" value="TreeGrafter"/>
</dbReference>
<feature type="compositionally biased region" description="Acidic residues" evidence="4">
    <location>
        <begin position="570"/>
        <end position="614"/>
    </location>
</feature>
<reference evidence="6" key="1">
    <citation type="submission" date="2022-10" db="EMBL/GenBank/DDBJ databases">
        <authorList>
            <person name="Byrne P K."/>
        </authorList>
    </citation>
    <scope>NUCLEOTIDE SEQUENCE</scope>
    <source>
        <strain evidence="6">IFO1815</strain>
    </source>
</reference>
<dbReference type="Pfam" id="PF04003">
    <property type="entry name" value="Utp12"/>
    <property type="match status" value="1"/>
</dbReference>
<feature type="compositionally biased region" description="Acidic residues" evidence="4">
    <location>
        <begin position="633"/>
        <end position="645"/>
    </location>
</feature>
<proteinExistence type="inferred from homology"/>
<evidence type="ECO:0000256" key="2">
    <source>
        <dbReference type="ARBA" id="ARBA00023242"/>
    </source>
</evidence>
<dbReference type="InterPro" id="IPR007148">
    <property type="entry name" value="SSU_processome_Utp12"/>
</dbReference>
<dbReference type="InterPro" id="IPR052414">
    <property type="entry name" value="U3_snoRNA-assoc_WDR"/>
</dbReference>
<dbReference type="GO" id="GO:0032040">
    <property type="term" value="C:small-subunit processome"/>
    <property type="evidence" value="ECO:0007669"/>
    <property type="project" value="UniProtKB-ARBA"/>
</dbReference>
<dbReference type="Proteomes" id="UP001161438">
    <property type="component" value="Chromosome 4"/>
</dbReference>
<dbReference type="EMBL" id="OX365760">
    <property type="protein sequence ID" value="CAI4038258.1"/>
    <property type="molecule type" value="Genomic_DNA"/>
</dbReference>
<name>A0AA35IXD2_SACMI</name>
<keyword evidence="7" id="KW-1185">Reference proteome</keyword>
<evidence type="ECO:0000256" key="4">
    <source>
        <dbReference type="SAM" id="MobiDB-lite"/>
    </source>
</evidence>
<dbReference type="PANTHER" id="PTHR44267">
    <property type="entry name" value="WD REPEAT-CONTAINING PROTEIN 43"/>
    <property type="match status" value="1"/>
</dbReference>
<evidence type="ECO:0000256" key="1">
    <source>
        <dbReference type="ARBA" id="ARBA00004123"/>
    </source>
</evidence>
<feature type="region of interest" description="Disordered" evidence="4">
    <location>
        <begin position="569"/>
        <end position="645"/>
    </location>
</feature>
<feature type="domain" description="Small-subunit processome Utp12" evidence="5">
    <location>
        <begin position="448"/>
        <end position="549"/>
    </location>
</feature>
<comment type="subcellular location">
    <subcellularLocation>
        <location evidence="1">Nucleus</location>
    </subcellularLocation>
</comment>
<organism evidence="6 7">
    <name type="scientific">Saccharomyces mikatae IFO 1815</name>
    <dbReference type="NCBI Taxonomy" id="226126"/>
    <lineage>
        <taxon>Eukaryota</taxon>
        <taxon>Fungi</taxon>
        <taxon>Dikarya</taxon>
        <taxon>Ascomycota</taxon>
        <taxon>Saccharomycotina</taxon>
        <taxon>Saccharomycetes</taxon>
        <taxon>Saccharomycetales</taxon>
        <taxon>Saccharomycetaceae</taxon>
        <taxon>Saccharomyces</taxon>
    </lineage>
</organism>